<dbReference type="InterPro" id="IPR001457">
    <property type="entry name" value="NADH_UbQ/plastoQ_OxRdtase_su6"/>
</dbReference>
<protein>
    <recommendedName>
        <fullName evidence="2">NADH-quinone oxidoreductase subunit J</fullName>
        <ecNumber evidence="2">7.1.1.-</ecNumber>
    </recommendedName>
</protein>
<dbReference type="EC" id="7.1.1.-" evidence="2"/>
<organism evidence="3">
    <name type="scientific">Caldithrix abyssi</name>
    <dbReference type="NCBI Taxonomy" id="187145"/>
    <lineage>
        <taxon>Bacteria</taxon>
        <taxon>Pseudomonadati</taxon>
        <taxon>Calditrichota</taxon>
        <taxon>Calditrichia</taxon>
        <taxon>Calditrichales</taxon>
        <taxon>Calditrichaceae</taxon>
        <taxon>Caldithrix</taxon>
    </lineage>
</organism>
<feature type="transmembrane region" description="Helical" evidence="2">
    <location>
        <begin position="6"/>
        <end position="24"/>
    </location>
</feature>
<sequence length="167" mass="18013">MEAKELLFLFIAIVTIASAGLVAFSNKLIHSAFALMATFVGFAALYVFLSADFLAVTQIVVYVGGILILILFGVMMTHRIYDTTLKTIHNPLAMGIISAAALAVILGLVIYRSPWAATVDKPFVPTTSIIGAEILTNYLLPFELVSVLLLGVLIGAVFLARTEEHKK</sequence>
<gene>
    <name evidence="3" type="ORF">ENK44_11665</name>
</gene>
<dbReference type="AlphaFoldDB" id="A0A7V4WWD8"/>
<dbReference type="Proteomes" id="UP000885779">
    <property type="component" value="Unassembled WGS sequence"/>
</dbReference>
<proteinExistence type="inferred from homology"/>
<keyword evidence="2" id="KW-0520">NAD</keyword>
<dbReference type="Pfam" id="PF00499">
    <property type="entry name" value="Oxidored_q3"/>
    <property type="match status" value="1"/>
</dbReference>
<evidence type="ECO:0000256" key="1">
    <source>
        <dbReference type="ARBA" id="ARBA00005698"/>
    </source>
</evidence>
<keyword evidence="2" id="KW-1133">Transmembrane helix</keyword>
<accession>A0A7V4WWD8</accession>
<dbReference type="InterPro" id="IPR042106">
    <property type="entry name" value="Nuo/plastoQ_OxRdtase_6_NuoJ"/>
</dbReference>
<dbReference type="Gene3D" id="1.20.120.1200">
    <property type="entry name" value="NADH-ubiquinone/plastoquinone oxidoreductase chain 6, subunit NuoJ"/>
    <property type="match status" value="1"/>
</dbReference>
<dbReference type="GO" id="GO:0005886">
    <property type="term" value="C:plasma membrane"/>
    <property type="evidence" value="ECO:0007669"/>
    <property type="project" value="UniProtKB-SubCell"/>
</dbReference>
<comment type="function">
    <text evidence="2">NDH-1 shuttles electrons from NADH, via FMN and iron-sulfur (Fe-S) centers, to quinones in the respiratory chain. Couples the redox reaction to proton translocation (for every two electrons transferred, four hydrogen ions are translocated across the cytoplasmic membrane), and thus conserves the redox energy in a proton gradient.</text>
</comment>
<keyword evidence="2" id="KW-1003">Cell membrane</keyword>
<name>A0A7V4WWD8_CALAY</name>
<feature type="transmembrane region" description="Helical" evidence="2">
    <location>
        <begin position="31"/>
        <end position="49"/>
    </location>
</feature>
<dbReference type="PANTHER" id="PTHR33269:SF17">
    <property type="entry name" value="NADH-UBIQUINONE OXIDOREDUCTASE CHAIN 6"/>
    <property type="match status" value="1"/>
</dbReference>
<comment type="caution">
    <text evidence="3">The sequence shown here is derived from an EMBL/GenBank/DDBJ whole genome shotgun (WGS) entry which is preliminary data.</text>
</comment>
<keyword evidence="2" id="KW-0874">Quinone</keyword>
<keyword evidence="2" id="KW-0812">Transmembrane</keyword>
<comment type="subcellular location">
    <subcellularLocation>
        <location evidence="2">Cell membrane</location>
        <topology evidence="2">Multi-pass membrane protein</topology>
    </subcellularLocation>
</comment>
<dbReference type="GO" id="GO:0008137">
    <property type="term" value="F:NADH dehydrogenase (ubiquinone) activity"/>
    <property type="evidence" value="ECO:0007669"/>
    <property type="project" value="UniProtKB-UniRule"/>
</dbReference>
<comment type="similarity">
    <text evidence="1 2">Belongs to the complex I subunit 6 family.</text>
</comment>
<dbReference type="GO" id="GO:0048038">
    <property type="term" value="F:quinone binding"/>
    <property type="evidence" value="ECO:0007669"/>
    <property type="project" value="UniProtKB-UniRule"/>
</dbReference>
<keyword evidence="2" id="KW-0472">Membrane</keyword>
<evidence type="ECO:0000256" key="2">
    <source>
        <dbReference type="RuleBase" id="RU004429"/>
    </source>
</evidence>
<feature type="transmembrane region" description="Helical" evidence="2">
    <location>
        <begin position="88"/>
        <end position="111"/>
    </location>
</feature>
<dbReference type="EMBL" id="DRQG01000109">
    <property type="protein sequence ID" value="HGY56356.1"/>
    <property type="molecule type" value="Genomic_DNA"/>
</dbReference>
<reference evidence="3" key="1">
    <citation type="journal article" date="2020" name="mSystems">
        <title>Genome- and Community-Level Interaction Insights into Carbon Utilization and Element Cycling Functions of Hydrothermarchaeota in Hydrothermal Sediment.</title>
        <authorList>
            <person name="Zhou Z."/>
            <person name="Liu Y."/>
            <person name="Xu W."/>
            <person name="Pan J."/>
            <person name="Luo Z.H."/>
            <person name="Li M."/>
        </authorList>
    </citation>
    <scope>NUCLEOTIDE SEQUENCE [LARGE SCALE GENOMIC DNA]</scope>
    <source>
        <strain evidence="3">HyVt-577</strain>
    </source>
</reference>
<feature type="transmembrane region" description="Helical" evidence="2">
    <location>
        <begin position="55"/>
        <end position="76"/>
    </location>
</feature>
<feature type="transmembrane region" description="Helical" evidence="2">
    <location>
        <begin position="138"/>
        <end position="160"/>
    </location>
</feature>
<dbReference type="PANTHER" id="PTHR33269">
    <property type="entry name" value="NADH-UBIQUINONE OXIDOREDUCTASE CHAIN 6"/>
    <property type="match status" value="1"/>
</dbReference>
<comment type="catalytic activity">
    <reaction evidence="2">
        <text>a quinone + NADH + 5 H(+)(in) = a quinol + NAD(+) + 4 H(+)(out)</text>
        <dbReference type="Rhea" id="RHEA:57888"/>
        <dbReference type="ChEBI" id="CHEBI:15378"/>
        <dbReference type="ChEBI" id="CHEBI:24646"/>
        <dbReference type="ChEBI" id="CHEBI:57540"/>
        <dbReference type="ChEBI" id="CHEBI:57945"/>
        <dbReference type="ChEBI" id="CHEBI:132124"/>
    </reaction>
</comment>
<evidence type="ECO:0000313" key="3">
    <source>
        <dbReference type="EMBL" id="HGY56356.1"/>
    </source>
</evidence>